<keyword evidence="11 12" id="KW-0472">Membrane</keyword>
<keyword evidence="9 12" id="KW-1133">Transmembrane helix</keyword>
<accession>A0A417XUY0</accession>
<dbReference type="SMART" id="SM00387">
    <property type="entry name" value="HATPase_c"/>
    <property type="match status" value="1"/>
</dbReference>
<name>A0A417XUY0_9ACTN</name>
<dbReference type="GO" id="GO:0000155">
    <property type="term" value="F:phosphorelay sensor kinase activity"/>
    <property type="evidence" value="ECO:0007669"/>
    <property type="project" value="InterPro"/>
</dbReference>
<dbReference type="InterPro" id="IPR003660">
    <property type="entry name" value="HAMP_dom"/>
</dbReference>
<evidence type="ECO:0000256" key="10">
    <source>
        <dbReference type="ARBA" id="ARBA00023012"/>
    </source>
</evidence>
<reference evidence="15 16" key="1">
    <citation type="submission" date="2018-09" db="EMBL/GenBank/DDBJ databases">
        <title>Genome sequencing of Nocardioides immobilis CCTCC AB 2017083 for comparison to Nocardioides silvaticus.</title>
        <authorList>
            <person name="Li C."/>
            <person name="Wang G."/>
        </authorList>
    </citation>
    <scope>NUCLEOTIDE SEQUENCE [LARGE SCALE GENOMIC DNA]</scope>
    <source>
        <strain evidence="15 16">CCTCC AB 2017083</strain>
    </source>
</reference>
<dbReference type="SMART" id="SM00304">
    <property type="entry name" value="HAMP"/>
    <property type="match status" value="1"/>
</dbReference>
<dbReference type="FunFam" id="1.10.287.130:FF:000001">
    <property type="entry name" value="Two-component sensor histidine kinase"/>
    <property type="match status" value="1"/>
</dbReference>
<evidence type="ECO:0000256" key="4">
    <source>
        <dbReference type="ARBA" id="ARBA00012438"/>
    </source>
</evidence>
<comment type="subcellular location">
    <subcellularLocation>
        <location evidence="3">Cell membrane</location>
    </subcellularLocation>
</comment>
<evidence type="ECO:0000313" key="16">
    <source>
        <dbReference type="Proteomes" id="UP000283644"/>
    </source>
</evidence>
<keyword evidence="5" id="KW-0597">Phosphoprotein</keyword>
<dbReference type="GO" id="GO:0005886">
    <property type="term" value="C:plasma membrane"/>
    <property type="evidence" value="ECO:0007669"/>
    <property type="project" value="UniProtKB-SubCell"/>
</dbReference>
<feature type="domain" description="HAMP" evidence="14">
    <location>
        <begin position="185"/>
        <end position="238"/>
    </location>
</feature>
<dbReference type="Pfam" id="PF02518">
    <property type="entry name" value="HATPase_c"/>
    <property type="match status" value="1"/>
</dbReference>
<comment type="cofactor">
    <cofactor evidence="2">
        <name>a divalent metal cation</name>
        <dbReference type="ChEBI" id="CHEBI:60240"/>
    </cofactor>
</comment>
<dbReference type="PRINTS" id="PR00344">
    <property type="entry name" value="BCTRLSENSOR"/>
</dbReference>
<evidence type="ECO:0000256" key="5">
    <source>
        <dbReference type="ARBA" id="ARBA00022553"/>
    </source>
</evidence>
<dbReference type="Pfam" id="PF00512">
    <property type="entry name" value="HisKA"/>
    <property type="match status" value="1"/>
</dbReference>
<dbReference type="Gene3D" id="1.10.287.130">
    <property type="match status" value="1"/>
</dbReference>
<dbReference type="InterPro" id="IPR003594">
    <property type="entry name" value="HATPase_dom"/>
</dbReference>
<dbReference type="Proteomes" id="UP000283644">
    <property type="component" value="Unassembled WGS sequence"/>
</dbReference>
<dbReference type="InterPro" id="IPR003661">
    <property type="entry name" value="HisK_dim/P_dom"/>
</dbReference>
<feature type="transmembrane region" description="Helical" evidence="12">
    <location>
        <begin position="164"/>
        <end position="184"/>
    </location>
</feature>
<dbReference type="Gene3D" id="3.30.565.10">
    <property type="entry name" value="Histidine kinase-like ATPase, C-terminal domain"/>
    <property type="match status" value="1"/>
</dbReference>
<evidence type="ECO:0000256" key="12">
    <source>
        <dbReference type="SAM" id="Phobius"/>
    </source>
</evidence>
<protein>
    <recommendedName>
        <fullName evidence="4">histidine kinase</fullName>
        <ecNumber evidence="4">2.7.13.3</ecNumber>
    </recommendedName>
</protein>
<dbReference type="OrthoDB" id="9786919at2"/>
<dbReference type="PANTHER" id="PTHR45436">
    <property type="entry name" value="SENSOR HISTIDINE KINASE YKOH"/>
    <property type="match status" value="1"/>
</dbReference>
<dbReference type="Pfam" id="PF00672">
    <property type="entry name" value="HAMP"/>
    <property type="match status" value="1"/>
</dbReference>
<dbReference type="CDD" id="cd00082">
    <property type="entry name" value="HisKA"/>
    <property type="match status" value="1"/>
</dbReference>
<evidence type="ECO:0000313" key="15">
    <source>
        <dbReference type="EMBL" id="RHW24090.1"/>
    </source>
</evidence>
<dbReference type="SUPFAM" id="SSF158472">
    <property type="entry name" value="HAMP domain-like"/>
    <property type="match status" value="1"/>
</dbReference>
<dbReference type="PROSITE" id="PS50885">
    <property type="entry name" value="HAMP"/>
    <property type="match status" value="1"/>
</dbReference>
<evidence type="ECO:0000256" key="8">
    <source>
        <dbReference type="ARBA" id="ARBA00022777"/>
    </source>
</evidence>
<dbReference type="InterPro" id="IPR050428">
    <property type="entry name" value="TCS_sensor_his_kinase"/>
</dbReference>
<dbReference type="InterPro" id="IPR036890">
    <property type="entry name" value="HATPase_C_sf"/>
</dbReference>
<dbReference type="AlphaFoldDB" id="A0A417XUY0"/>
<dbReference type="FunFam" id="3.30.565.10:FF:000006">
    <property type="entry name" value="Sensor histidine kinase WalK"/>
    <property type="match status" value="1"/>
</dbReference>
<dbReference type="SUPFAM" id="SSF55874">
    <property type="entry name" value="ATPase domain of HSP90 chaperone/DNA topoisomerase II/histidine kinase"/>
    <property type="match status" value="1"/>
</dbReference>
<evidence type="ECO:0000256" key="7">
    <source>
        <dbReference type="ARBA" id="ARBA00022692"/>
    </source>
</evidence>
<dbReference type="GO" id="GO:0005509">
    <property type="term" value="F:calcium ion binding"/>
    <property type="evidence" value="ECO:0007669"/>
    <property type="project" value="UniProtKB-ARBA"/>
</dbReference>
<dbReference type="InterPro" id="IPR004358">
    <property type="entry name" value="Sig_transdc_His_kin-like_C"/>
</dbReference>
<evidence type="ECO:0000256" key="1">
    <source>
        <dbReference type="ARBA" id="ARBA00000085"/>
    </source>
</evidence>
<dbReference type="Gene3D" id="6.10.340.10">
    <property type="match status" value="1"/>
</dbReference>
<dbReference type="CDD" id="cd00075">
    <property type="entry name" value="HATPase"/>
    <property type="match status" value="1"/>
</dbReference>
<evidence type="ECO:0000256" key="9">
    <source>
        <dbReference type="ARBA" id="ARBA00022989"/>
    </source>
</evidence>
<dbReference type="EMBL" id="QXGH01000036">
    <property type="protein sequence ID" value="RHW24090.1"/>
    <property type="molecule type" value="Genomic_DNA"/>
</dbReference>
<evidence type="ECO:0000256" key="3">
    <source>
        <dbReference type="ARBA" id="ARBA00004236"/>
    </source>
</evidence>
<proteinExistence type="predicted"/>
<evidence type="ECO:0000256" key="11">
    <source>
        <dbReference type="ARBA" id="ARBA00023136"/>
    </source>
</evidence>
<dbReference type="SMART" id="SM00388">
    <property type="entry name" value="HisKA"/>
    <property type="match status" value="1"/>
</dbReference>
<keyword evidence="6" id="KW-0808">Transferase</keyword>
<dbReference type="PROSITE" id="PS50109">
    <property type="entry name" value="HIS_KIN"/>
    <property type="match status" value="1"/>
</dbReference>
<organism evidence="15 16">
    <name type="scientific">Nocardioides immobilis</name>
    <dbReference type="NCBI Taxonomy" id="2049295"/>
    <lineage>
        <taxon>Bacteria</taxon>
        <taxon>Bacillati</taxon>
        <taxon>Actinomycetota</taxon>
        <taxon>Actinomycetes</taxon>
        <taxon>Propionibacteriales</taxon>
        <taxon>Nocardioidaceae</taxon>
        <taxon>Nocardioides</taxon>
    </lineage>
</organism>
<keyword evidence="8 15" id="KW-0418">Kinase</keyword>
<keyword evidence="10" id="KW-0902">Two-component regulatory system</keyword>
<dbReference type="InterPro" id="IPR005467">
    <property type="entry name" value="His_kinase_dom"/>
</dbReference>
<keyword evidence="16" id="KW-1185">Reference proteome</keyword>
<evidence type="ECO:0000256" key="2">
    <source>
        <dbReference type="ARBA" id="ARBA00001968"/>
    </source>
</evidence>
<dbReference type="InterPro" id="IPR036097">
    <property type="entry name" value="HisK_dim/P_sf"/>
</dbReference>
<gene>
    <name evidence="15" type="ORF">D0Z08_26450</name>
</gene>
<evidence type="ECO:0000259" key="13">
    <source>
        <dbReference type="PROSITE" id="PS50109"/>
    </source>
</evidence>
<comment type="caution">
    <text evidence="15">The sequence shown here is derived from an EMBL/GenBank/DDBJ whole genome shotgun (WGS) entry which is preliminary data.</text>
</comment>
<sequence length="470" mass="49982">MRIPSLGLSIRGRLVLGMVLLVSAGLAVANASGIFLLRSYLLDRVNDQVSSIAPDAAENPLPGAPRNLCANPRDPRGLRSDFVLLVLDSEGDVVCSLGPDLGDAAPELDEADLVGTDEVVTVPSVDGNSRWRARATSDDDTGQTVVLAVSLADADATVARLTRLSLLVSALVLLFTAAAAWVIARIGLQPLERIEDTAERIAAGDLTERVPHYRRGTEVGRLAHALNGMLAQIERAFSASTTSETRLRRFISDASHELRTPVAAVRGHAEMWRTGISDDLDTIMARIESESKRMGDLVDDMLLLAHLDQSRPLERTPVDLLSLATDAVIDTQALQPERQISVDAQPGASPPVVIGDQSRLRQILANLLTNALAHTPATSPIEVAVRARDRHVDLSVHDSGPGMPSDVQAKVFDRFYRADPSRTRDHGGSGLGLAIVKSLTEAHGGTVTCTSSPGSGTTFTVSLPLAVSTS</sequence>
<comment type="catalytic activity">
    <reaction evidence="1">
        <text>ATP + protein L-histidine = ADP + protein N-phospho-L-histidine.</text>
        <dbReference type="EC" id="2.7.13.3"/>
    </reaction>
</comment>
<evidence type="ECO:0000259" key="14">
    <source>
        <dbReference type="PROSITE" id="PS50885"/>
    </source>
</evidence>
<feature type="domain" description="Histidine kinase" evidence="13">
    <location>
        <begin position="253"/>
        <end position="467"/>
    </location>
</feature>
<evidence type="ECO:0000256" key="6">
    <source>
        <dbReference type="ARBA" id="ARBA00022679"/>
    </source>
</evidence>
<dbReference type="RefSeq" id="WP_118928285.1">
    <property type="nucleotide sequence ID" value="NZ_QXGH01000036.1"/>
</dbReference>
<dbReference type="PANTHER" id="PTHR45436:SF5">
    <property type="entry name" value="SENSOR HISTIDINE KINASE TRCS"/>
    <property type="match status" value="1"/>
</dbReference>
<dbReference type="EC" id="2.7.13.3" evidence="4"/>
<dbReference type="SUPFAM" id="SSF47384">
    <property type="entry name" value="Homodimeric domain of signal transducing histidine kinase"/>
    <property type="match status" value="1"/>
</dbReference>
<dbReference type="CDD" id="cd06225">
    <property type="entry name" value="HAMP"/>
    <property type="match status" value="1"/>
</dbReference>
<keyword evidence="7 12" id="KW-0812">Transmembrane</keyword>